<accession>A0A9J2PX32</accession>
<keyword evidence="1" id="KW-0378">Hydrolase</keyword>
<evidence type="ECO:0000259" key="3">
    <source>
        <dbReference type="Pfam" id="PF00326"/>
    </source>
</evidence>
<dbReference type="PANTHER" id="PTHR42776">
    <property type="entry name" value="SERINE PEPTIDASE S9 FAMILY MEMBER"/>
    <property type="match status" value="1"/>
</dbReference>
<dbReference type="Gene3D" id="3.40.50.1820">
    <property type="entry name" value="alpha/beta hydrolase"/>
    <property type="match status" value="3"/>
</dbReference>
<name>A0A9J2PX32_ASCLU</name>
<keyword evidence="2" id="KW-0732">Signal</keyword>
<evidence type="ECO:0000256" key="1">
    <source>
        <dbReference type="ARBA" id="ARBA00022801"/>
    </source>
</evidence>
<organism evidence="4 5">
    <name type="scientific">Ascaris lumbricoides</name>
    <name type="common">Giant roundworm</name>
    <dbReference type="NCBI Taxonomy" id="6252"/>
    <lineage>
        <taxon>Eukaryota</taxon>
        <taxon>Metazoa</taxon>
        <taxon>Ecdysozoa</taxon>
        <taxon>Nematoda</taxon>
        <taxon>Chromadorea</taxon>
        <taxon>Rhabditida</taxon>
        <taxon>Spirurina</taxon>
        <taxon>Ascaridomorpha</taxon>
        <taxon>Ascaridoidea</taxon>
        <taxon>Ascarididae</taxon>
        <taxon>Ascaris</taxon>
    </lineage>
</organism>
<dbReference type="InterPro" id="IPR001375">
    <property type="entry name" value="Peptidase_S9_cat"/>
</dbReference>
<dbReference type="Proteomes" id="UP000036681">
    <property type="component" value="Unplaced"/>
</dbReference>
<dbReference type="InterPro" id="IPR011042">
    <property type="entry name" value="6-blade_b-propeller_TolB-like"/>
</dbReference>
<evidence type="ECO:0000256" key="2">
    <source>
        <dbReference type="SAM" id="SignalP"/>
    </source>
</evidence>
<proteinExistence type="predicted"/>
<dbReference type="AlphaFoldDB" id="A0A9J2PX32"/>
<dbReference type="WBParaSite" id="ALUE_0001392801-mRNA-1">
    <property type="protein sequence ID" value="ALUE_0001392801-mRNA-1"/>
    <property type="gene ID" value="ALUE_0001392801"/>
</dbReference>
<dbReference type="SUPFAM" id="SSF53474">
    <property type="entry name" value="alpha/beta-Hydrolases"/>
    <property type="match status" value="2"/>
</dbReference>
<feature type="signal peptide" evidence="2">
    <location>
        <begin position="1"/>
        <end position="20"/>
    </location>
</feature>
<dbReference type="GO" id="GO:0004252">
    <property type="term" value="F:serine-type endopeptidase activity"/>
    <property type="evidence" value="ECO:0007669"/>
    <property type="project" value="TreeGrafter"/>
</dbReference>
<dbReference type="Gene3D" id="2.120.10.30">
    <property type="entry name" value="TolB, C-terminal domain"/>
    <property type="match status" value="1"/>
</dbReference>
<reference evidence="5" key="1">
    <citation type="submission" date="2023-03" db="UniProtKB">
        <authorList>
            <consortium name="WormBaseParasite"/>
        </authorList>
    </citation>
    <scope>IDENTIFICATION</scope>
</reference>
<dbReference type="PANTHER" id="PTHR42776:SF27">
    <property type="entry name" value="DIPEPTIDYL PEPTIDASE FAMILY MEMBER 6"/>
    <property type="match status" value="1"/>
</dbReference>
<feature type="chain" id="PRO_5039913647" evidence="2">
    <location>
        <begin position="21"/>
        <end position="864"/>
    </location>
</feature>
<dbReference type="InterPro" id="IPR029058">
    <property type="entry name" value="AB_hydrolase_fold"/>
</dbReference>
<sequence length="864" mass="98299">MGMRENILLVTCALLLKAYSRIIPRDELFSDAQYSAVKLSPDGQQIAFLSPDKRGTRSVYVRCVTCNHSRQITFDSKDINDIEWTALPDIILYYQDNDGDENDRIYKLNLTMASPSNKPIPISDRIGVKAFIAGNNNRDPRILVAINDDNPQFHNIYEFDLLTDNLSLLFRNDRFSETFSDNDLNIRFASEEADDGSLMYYRLSESANPKNLSTANSDWIEYLTVLPHDRPTTEPIVFTADNKRIYWLWGEGSDLGKYFARLVYLDNIAKHGRLVIHDFGHPETNEILYAAEKAEIEEDESYEYLLIHPTDKTALSVYEFYHEPELHILNETVKDDFDYLTNLRPGDSPIIADYSQDFNTWLISYLCDHSPNEYYLYDRKERKAEFLFSERPQLHGRKLYRMIGFNFLARDNFTLQAYLSLPPTVSFCICFKAELRKVSNDSDETQIAYAEMGLLPAAPQSMVLHVHGGPHYRNKFGFSSTIAWLTNRGYAVLQVVALPLAAIKAELRKVSNDSDETQIAYAEMGLLPAAPQSMVLHVHGGPHYRNKFGFSSTIAWLTNRGYAVLQVNYRGSTGFGKNYANAGNGEWGRKMHYDLIDGVNFAIHYGIANASKIAIMGGSYGGYAALVGITFTPEVFACAVDSCGPSNLITFLETIPPYWMGGYRELTTWLGADKNTSQGRAFLRSRSPLFFANRVTKPLIILQGANDPRVKENESSKHILVLIFYMRKFMTCQGAPPSLYWSNNHRFRQFVNELVKLKIPVTYILYPDEGHGFGRPQNSLAEAVINHLMHLGQFVNELVKLKIPVTYILYPDEGHGFGRPQNSLAEAGFVERFLHKCLHGRYEKFSLGQYNSSAIVRSYVVIKI</sequence>
<evidence type="ECO:0000313" key="5">
    <source>
        <dbReference type="WBParaSite" id="ALUE_0001392801-mRNA-1"/>
    </source>
</evidence>
<keyword evidence="4" id="KW-1185">Reference proteome</keyword>
<protein>
    <submittedName>
        <fullName evidence="5">Peptidase S9 prolyl oligopeptidase catalytic domain-containing protein</fullName>
    </submittedName>
</protein>
<feature type="domain" description="Peptidase S9 prolyl oligopeptidase catalytic" evidence="3">
    <location>
        <begin position="550"/>
        <end position="719"/>
    </location>
</feature>
<dbReference type="Pfam" id="PF00326">
    <property type="entry name" value="Peptidase_S9"/>
    <property type="match status" value="1"/>
</dbReference>
<dbReference type="GO" id="GO:0006508">
    <property type="term" value="P:proteolysis"/>
    <property type="evidence" value="ECO:0007669"/>
    <property type="project" value="InterPro"/>
</dbReference>
<dbReference type="SUPFAM" id="SSF82171">
    <property type="entry name" value="DPP6 N-terminal domain-like"/>
    <property type="match status" value="1"/>
</dbReference>
<evidence type="ECO:0000313" key="4">
    <source>
        <dbReference type="Proteomes" id="UP000036681"/>
    </source>
</evidence>